<evidence type="ECO:0000313" key="1">
    <source>
        <dbReference type="EMBL" id="CAL1283031.1"/>
    </source>
</evidence>
<keyword evidence="2" id="KW-1185">Reference proteome</keyword>
<protein>
    <recommendedName>
        <fullName evidence="3">Ribosomal protein S15</fullName>
    </recommendedName>
</protein>
<proteinExistence type="predicted"/>
<dbReference type="AlphaFoldDB" id="A0AAV2AGN0"/>
<name>A0AAV2AGN0_9ARAC</name>
<dbReference type="EMBL" id="CAXIEN010000163">
    <property type="protein sequence ID" value="CAL1283031.1"/>
    <property type="molecule type" value="Genomic_DNA"/>
</dbReference>
<evidence type="ECO:0000313" key="2">
    <source>
        <dbReference type="Proteomes" id="UP001497382"/>
    </source>
</evidence>
<evidence type="ECO:0008006" key="3">
    <source>
        <dbReference type="Google" id="ProtNLM"/>
    </source>
</evidence>
<dbReference type="Proteomes" id="UP001497382">
    <property type="component" value="Unassembled WGS sequence"/>
</dbReference>
<gene>
    <name evidence="1" type="ORF">LARSCL_LOCUS12360</name>
</gene>
<reference evidence="1 2" key="1">
    <citation type="submission" date="2024-04" db="EMBL/GenBank/DDBJ databases">
        <authorList>
            <person name="Rising A."/>
            <person name="Reimegard J."/>
            <person name="Sonavane S."/>
            <person name="Akerstrom W."/>
            <person name="Nylinder S."/>
            <person name="Hedman E."/>
            <person name="Kallberg Y."/>
        </authorList>
    </citation>
    <scope>NUCLEOTIDE SEQUENCE [LARGE SCALE GENOMIC DNA]</scope>
</reference>
<feature type="non-terminal residue" evidence="1">
    <location>
        <position position="28"/>
    </location>
</feature>
<sequence>MRVTQNEQKKPGPSVLFSFFSIKKICVP</sequence>
<organism evidence="1 2">
    <name type="scientific">Larinioides sclopetarius</name>
    <dbReference type="NCBI Taxonomy" id="280406"/>
    <lineage>
        <taxon>Eukaryota</taxon>
        <taxon>Metazoa</taxon>
        <taxon>Ecdysozoa</taxon>
        <taxon>Arthropoda</taxon>
        <taxon>Chelicerata</taxon>
        <taxon>Arachnida</taxon>
        <taxon>Araneae</taxon>
        <taxon>Araneomorphae</taxon>
        <taxon>Entelegynae</taxon>
        <taxon>Araneoidea</taxon>
        <taxon>Araneidae</taxon>
        <taxon>Larinioides</taxon>
    </lineage>
</organism>
<comment type="caution">
    <text evidence="1">The sequence shown here is derived from an EMBL/GenBank/DDBJ whole genome shotgun (WGS) entry which is preliminary data.</text>
</comment>
<accession>A0AAV2AGN0</accession>